<gene>
    <name evidence="2" type="ORF">PVAP13_1KG391000</name>
</gene>
<feature type="compositionally biased region" description="Basic and acidic residues" evidence="1">
    <location>
        <begin position="41"/>
        <end position="51"/>
    </location>
</feature>
<feature type="region of interest" description="Disordered" evidence="1">
    <location>
        <begin position="1"/>
        <end position="21"/>
    </location>
</feature>
<feature type="compositionally biased region" description="Polar residues" evidence="1">
    <location>
        <begin position="93"/>
        <end position="109"/>
    </location>
</feature>
<keyword evidence="3" id="KW-1185">Reference proteome</keyword>
<evidence type="ECO:0000256" key="1">
    <source>
        <dbReference type="SAM" id="MobiDB-lite"/>
    </source>
</evidence>
<feature type="region of interest" description="Disordered" evidence="1">
    <location>
        <begin position="93"/>
        <end position="135"/>
    </location>
</feature>
<dbReference type="AlphaFoldDB" id="A0A8T0XXM0"/>
<reference evidence="2" key="1">
    <citation type="submission" date="2020-05" db="EMBL/GenBank/DDBJ databases">
        <title>WGS assembly of Panicum virgatum.</title>
        <authorList>
            <person name="Lovell J.T."/>
            <person name="Jenkins J."/>
            <person name="Shu S."/>
            <person name="Juenger T.E."/>
            <person name="Schmutz J."/>
        </authorList>
    </citation>
    <scope>NUCLEOTIDE SEQUENCE</scope>
    <source>
        <strain evidence="2">AP13</strain>
    </source>
</reference>
<dbReference type="EMBL" id="CM029037">
    <property type="protein sequence ID" value="KAG2660019.1"/>
    <property type="molecule type" value="Genomic_DNA"/>
</dbReference>
<feature type="region of interest" description="Disordered" evidence="1">
    <location>
        <begin position="35"/>
        <end position="73"/>
    </location>
</feature>
<organism evidence="2 3">
    <name type="scientific">Panicum virgatum</name>
    <name type="common">Blackwell switchgrass</name>
    <dbReference type="NCBI Taxonomy" id="38727"/>
    <lineage>
        <taxon>Eukaryota</taxon>
        <taxon>Viridiplantae</taxon>
        <taxon>Streptophyta</taxon>
        <taxon>Embryophyta</taxon>
        <taxon>Tracheophyta</taxon>
        <taxon>Spermatophyta</taxon>
        <taxon>Magnoliopsida</taxon>
        <taxon>Liliopsida</taxon>
        <taxon>Poales</taxon>
        <taxon>Poaceae</taxon>
        <taxon>PACMAD clade</taxon>
        <taxon>Panicoideae</taxon>
        <taxon>Panicodae</taxon>
        <taxon>Paniceae</taxon>
        <taxon>Panicinae</taxon>
        <taxon>Panicum</taxon>
        <taxon>Panicum sect. Hiantes</taxon>
    </lineage>
</organism>
<feature type="compositionally biased region" description="Basic residues" evidence="1">
    <location>
        <begin position="52"/>
        <end position="65"/>
    </location>
</feature>
<name>A0A8T0XXM0_PANVG</name>
<evidence type="ECO:0000313" key="3">
    <source>
        <dbReference type="Proteomes" id="UP000823388"/>
    </source>
</evidence>
<proteinExistence type="predicted"/>
<accession>A0A8T0XXM0</accession>
<evidence type="ECO:0000313" key="2">
    <source>
        <dbReference type="EMBL" id="KAG2660019.1"/>
    </source>
</evidence>
<protein>
    <submittedName>
        <fullName evidence="2">Uncharacterized protein</fullName>
    </submittedName>
</protein>
<comment type="caution">
    <text evidence="2">The sequence shown here is derived from an EMBL/GenBank/DDBJ whole genome shotgun (WGS) entry which is preliminary data.</text>
</comment>
<sequence>MASLEEAKPPRTTRGVPEAGALNLRVCRGGALVLMDSLEMPEGKRKGETSKSKKGSKNTSKKSKKVGATTTSTSLVVEEPATTSASLVTQVLVSPGPTTSRMASSTSTPARPLDSPLSPGPTTRRMTVQLVDVLK</sequence>
<dbReference type="Proteomes" id="UP000823388">
    <property type="component" value="Chromosome 1K"/>
</dbReference>